<feature type="chain" id="PRO_5036924640" evidence="1">
    <location>
        <begin position="33"/>
        <end position="214"/>
    </location>
</feature>
<dbReference type="InterPro" id="IPR034660">
    <property type="entry name" value="DinB/YfiT-like"/>
</dbReference>
<keyword evidence="3" id="KW-1185">Reference proteome</keyword>
<dbReference type="InterPro" id="IPR006311">
    <property type="entry name" value="TAT_signal"/>
</dbReference>
<protein>
    <submittedName>
        <fullName evidence="2">DUF664 domain-containing protein</fullName>
    </submittedName>
</protein>
<reference evidence="2" key="1">
    <citation type="submission" date="2019-07" db="EMBL/GenBank/DDBJ databases">
        <authorList>
            <person name="De-Chao Zhang Q."/>
        </authorList>
    </citation>
    <scope>NUCLEOTIDE SEQUENCE</scope>
    <source>
        <strain evidence="2">TP-CH-4</strain>
    </source>
</reference>
<organism evidence="2 3">
    <name type="scientific">Pelagihabitans pacificus</name>
    <dbReference type="NCBI Taxonomy" id="2696054"/>
    <lineage>
        <taxon>Bacteria</taxon>
        <taxon>Pseudomonadati</taxon>
        <taxon>Bacteroidota</taxon>
        <taxon>Flavobacteriia</taxon>
        <taxon>Flavobacteriales</taxon>
        <taxon>Flavobacteriaceae</taxon>
        <taxon>Pelagihabitans</taxon>
    </lineage>
</organism>
<evidence type="ECO:0000313" key="3">
    <source>
        <dbReference type="Proteomes" id="UP000707206"/>
    </source>
</evidence>
<proteinExistence type="predicted"/>
<sequence>MQPNKTENQRRNFIRSTGILGAGLLLPNLQQAAPTPMPLNDNIHEFGKREGYTDQVSILVSMMDWMRSVVERDVRGISQKEIDFLLDDRSNTIGAMLIHLAGTERYYQIDTFTGVPRKELGYGLSDQEWNAAGNLGAEGRKTFKGRPPSFYLDTLAEVRAFSLAELKNRGDDWLMESTTFFGGRPTNNYCKWFHVVEHESNHNGQIRYIKSRVD</sequence>
<comment type="caution">
    <text evidence="2">The sequence shown here is derived from an EMBL/GenBank/DDBJ whole genome shotgun (WGS) entry which is preliminary data.</text>
</comment>
<dbReference type="EMBL" id="VIKU02000008">
    <property type="protein sequence ID" value="NHF61418.1"/>
    <property type="molecule type" value="Genomic_DNA"/>
</dbReference>
<evidence type="ECO:0000256" key="1">
    <source>
        <dbReference type="SAM" id="SignalP"/>
    </source>
</evidence>
<dbReference type="SUPFAM" id="SSF109854">
    <property type="entry name" value="DinB/YfiT-like putative metalloenzymes"/>
    <property type="match status" value="1"/>
</dbReference>
<dbReference type="AlphaFoldDB" id="A0A967AWE0"/>
<name>A0A967AWE0_9FLAO</name>
<feature type="signal peptide" evidence="1">
    <location>
        <begin position="1"/>
        <end position="32"/>
    </location>
</feature>
<dbReference type="InterPro" id="IPR007061">
    <property type="entry name" value="MST-like"/>
</dbReference>
<dbReference type="Gene3D" id="1.20.120.450">
    <property type="entry name" value="dinb family like domain"/>
    <property type="match status" value="1"/>
</dbReference>
<evidence type="ECO:0000313" key="2">
    <source>
        <dbReference type="EMBL" id="NHF61418.1"/>
    </source>
</evidence>
<dbReference type="RefSeq" id="WP_152575919.1">
    <property type="nucleotide sequence ID" value="NZ_VIKU02000008.1"/>
</dbReference>
<gene>
    <name evidence="2" type="ORF">FK220_018845</name>
</gene>
<reference evidence="2" key="2">
    <citation type="submission" date="2020-03" db="EMBL/GenBank/DDBJ databases">
        <title>Flavobacteriaceae bacterium strain TP-CH-4, a member of the family Flavobacteriaceae isolated from a deep-sea seamount.</title>
        <authorList>
            <person name="Zhang D.-C."/>
        </authorList>
    </citation>
    <scope>NUCLEOTIDE SEQUENCE</scope>
    <source>
        <strain evidence="2">TP-CH-4</strain>
    </source>
</reference>
<dbReference type="Pfam" id="PF04978">
    <property type="entry name" value="MST"/>
    <property type="match status" value="1"/>
</dbReference>
<keyword evidence="1" id="KW-0732">Signal</keyword>
<accession>A0A967AWE0</accession>
<dbReference type="Proteomes" id="UP000707206">
    <property type="component" value="Unassembled WGS sequence"/>
</dbReference>
<dbReference type="PROSITE" id="PS51318">
    <property type="entry name" value="TAT"/>
    <property type="match status" value="1"/>
</dbReference>